<dbReference type="GO" id="GO:0000166">
    <property type="term" value="F:nucleotide binding"/>
    <property type="evidence" value="ECO:0007669"/>
    <property type="project" value="InterPro"/>
</dbReference>
<comment type="caution">
    <text evidence="5">The sequence shown here is derived from an EMBL/GenBank/DDBJ whole genome shotgun (WGS) entry which is preliminary data.</text>
</comment>
<feature type="domain" description="Gfo/Idh/MocA-like oxidoreductase N-terminal" evidence="3">
    <location>
        <begin position="6"/>
        <end position="124"/>
    </location>
</feature>
<proteinExistence type="inferred from homology"/>
<dbReference type="Gene3D" id="3.40.50.720">
    <property type="entry name" value="NAD(P)-binding Rossmann-like Domain"/>
    <property type="match status" value="1"/>
</dbReference>
<evidence type="ECO:0000313" key="6">
    <source>
        <dbReference type="Proteomes" id="UP000307768"/>
    </source>
</evidence>
<evidence type="ECO:0000259" key="3">
    <source>
        <dbReference type="Pfam" id="PF01408"/>
    </source>
</evidence>
<organism evidence="5 6">
    <name type="scientific">Mumia zhuanghuii</name>
    <dbReference type="NCBI Taxonomy" id="2585211"/>
    <lineage>
        <taxon>Bacteria</taxon>
        <taxon>Bacillati</taxon>
        <taxon>Actinomycetota</taxon>
        <taxon>Actinomycetes</taxon>
        <taxon>Propionibacteriales</taxon>
        <taxon>Nocardioidaceae</taxon>
        <taxon>Mumia</taxon>
    </lineage>
</organism>
<dbReference type="Gene3D" id="3.30.360.10">
    <property type="entry name" value="Dihydrodipicolinate Reductase, domain 2"/>
    <property type="match status" value="1"/>
</dbReference>
<dbReference type="InterPro" id="IPR050984">
    <property type="entry name" value="Gfo/Idh/MocA_domain"/>
</dbReference>
<feature type="domain" description="GFO/IDH/MocA-like oxidoreductase" evidence="4">
    <location>
        <begin position="137"/>
        <end position="252"/>
    </location>
</feature>
<dbReference type="PANTHER" id="PTHR22604">
    <property type="entry name" value="OXIDOREDUCTASES"/>
    <property type="match status" value="1"/>
</dbReference>
<dbReference type="GO" id="GO:0016491">
    <property type="term" value="F:oxidoreductase activity"/>
    <property type="evidence" value="ECO:0007669"/>
    <property type="project" value="UniProtKB-KW"/>
</dbReference>
<dbReference type="OrthoDB" id="9815825at2"/>
<evidence type="ECO:0000313" key="5">
    <source>
        <dbReference type="EMBL" id="KAA1422921.1"/>
    </source>
</evidence>
<evidence type="ECO:0000256" key="1">
    <source>
        <dbReference type="ARBA" id="ARBA00010928"/>
    </source>
</evidence>
<dbReference type="Pfam" id="PF22725">
    <property type="entry name" value="GFO_IDH_MocA_C3"/>
    <property type="match status" value="1"/>
</dbReference>
<gene>
    <name evidence="5" type="ORF">FE697_012325</name>
</gene>
<sequence length="328" mass="35229">MPAETIRWGILATGDIAHSFARDLALVDDAALHAVGSRSLGPAQAFADEYATEAATPVAYGSYAELLADPDVDVVYVATPHGRHTEDVLACFDAGKAVLCEKALTLDAASSQHLVDEARRRGLFFAEAMWMRTNPNIRKVRSMAAEGACGTVTHVRADLGFVAPRDKARLWDPQLGASALLDVGIYPLTFAYLMLGRPVELRAAATLSEQGVDLAGGATLRYADGAIASISWTQIGWPDTRASVAGDGGRLELPSPFHHPQSFTYARNWEADEIAEPVTGAGYAHEIEEVGRCLREGLTESPLLPLDETVEIMALMDEIREQIGSRVG</sequence>
<dbReference type="Proteomes" id="UP000307768">
    <property type="component" value="Unassembled WGS sequence"/>
</dbReference>
<dbReference type="RefSeq" id="WP_149769872.1">
    <property type="nucleotide sequence ID" value="NZ_VDFQ02000003.1"/>
</dbReference>
<dbReference type="InterPro" id="IPR036291">
    <property type="entry name" value="NAD(P)-bd_dom_sf"/>
</dbReference>
<dbReference type="EMBL" id="VDFQ02000003">
    <property type="protein sequence ID" value="KAA1422921.1"/>
    <property type="molecule type" value="Genomic_DNA"/>
</dbReference>
<keyword evidence="2" id="KW-0560">Oxidoreductase</keyword>
<evidence type="ECO:0000259" key="4">
    <source>
        <dbReference type="Pfam" id="PF22725"/>
    </source>
</evidence>
<evidence type="ECO:0000256" key="2">
    <source>
        <dbReference type="ARBA" id="ARBA00023002"/>
    </source>
</evidence>
<dbReference type="Pfam" id="PF01408">
    <property type="entry name" value="GFO_IDH_MocA"/>
    <property type="match status" value="1"/>
</dbReference>
<reference evidence="5 6" key="1">
    <citation type="submission" date="2019-09" db="EMBL/GenBank/DDBJ databases">
        <title>Mumia zhuanghuii sp. nov. isolated from the intestinal contents of plateau pika (Ochotona curzoniae) in the Qinghai-Tibet plateau of China.</title>
        <authorList>
            <person name="Tian Z."/>
        </authorList>
    </citation>
    <scope>NUCLEOTIDE SEQUENCE [LARGE SCALE GENOMIC DNA]</scope>
    <source>
        <strain evidence="6">350</strain>
    </source>
</reference>
<dbReference type="InterPro" id="IPR055170">
    <property type="entry name" value="GFO_IDH_MocA-like_dom"/>
</dbReference>
<comment type="similarity">
    <text evidence="1">Belongs to the Gfo/Idh/MocA family.</text>
</comment>
<dbReference type="InterPro" id="IPR000683">
    <property type="entry name" value="Gfo/Idh/MocA-like_OxRdtase_N"/>
</dbReference>
<accession>A0A5Q6RY63</accession>
<dbReference type="AlphaFoldDB" id="A0A5Q6RY63"/>
<dbReference type="PANTHER" id="PTHR22604:SF105">
    <property type="entry name" value="TRANS-1,2-DIHYDROBENZENE-1,2-DIOL DEHYDROGENASE"/>
    <property type="match status" value="1"/>
</dbReference>
<dbReference type="SUPFAM" id="SSF51735">
    <property type="entry name" value="NAD(P)-binding Rossmann-fold domains"/>
    <property type="match status" value="1"/>
</dbReference>
<dbReference type="SUPFAM" id="SSF55347">
    <property type="entry name" value="Glyceraldehyde-3-phosphate dehydrogenase-like, C-terminal domain"/>
    <property type="match status" value="1"/>
</dbReference>
<protein>
    <submittedName>
        <fullName evidence="5">Gfo/Idh/MocA family oxidoreductase</fullName>
    </submittedName>
</protein>
<name>A0A5Q6RY63_9ACTN</name>